<dbReference type="KEGG" id="poc:NCTC13071_01417"/>
<dbReference type="PANTHER" id="PTHR37833:SF1">
    <property type="entry name" value="SIGNAL PEPTIDE PROTEIN"/>
    <property type="match status" value="1"/>
</dbReference>
<evidence type="ECO:0000313" key="3">
    <source>
        <dbReference type="Proteomes" id="UP000274578"/>
    </source>
</evidence>
<dbReference type="InterPro" id="IPR011467">
    <property type="entry name" value="DUF1573"/>
</dbReference>
<dbReference type="InterPro" id="IPR013783">
    <property type="entry name" value="Ig-like_fold"/>
</dbReference>
<accession>A0A3S4T5T0</accession>
<feature type="signal peptide" evidence="1">
    <location>
        <begin position="1"/>
        <end position="35"/>
    </location>
</feature>
<keyword evidence="1" id="KW-0732">Signal</keyword>
<name>A0A3S4T5T0_9BACT</name>
<reference evidence="2 3" key="1">
    <citation type="submission" date="2018-12" db="EMBL/GenBank/DDBJ databases">
        <authorList>
            <consortium name="Pathogen Informatics"/>
        </authorList>
    </citation>
    <scope>NUCLEOTIDE SEQUENCE [LARGE SCALE GENOMIC DNA]</scope>
    <source>
        <strain evidence="2 3">NCTC13071</strain>
    </source>
</reference>
<dbReference type="Pfam" id="PF07610">
    <property type="entry name" value="DUF1573"/>
    <property type="match status" value="1"/>
</dbReference>
<dbReference type="EMBL" id="LR134384">
    <property type="protein sequence ID" value="VEH15416.1"/>
    <property type="molecule type" value="Genomic_DNA"/>
</dbReference>
<dbReference type="AlphaFoldDB" id="A0A3S4T5T0"/>
<dbReference type="Proteomes" id="UP000274578">
    <property type="component" value="Chromosome 1"/>
</dbReference>
<organism evidence="2 3">
    <name type="scientific">Segatella oris</name>
    <dbReference type="NCBI Taxonomy" id="28135"/>
    <lineage>
        <taxon>Bacteria</taxon>
        <taxon>Pseudomonadati</taxon>
        <taxon>Bacteroidota</taxon>
        <taxon>Bacteroidia</taxon>
        <taxon>Bacteroidales</taxon>
        <taxon>Prevotellaceae</taxon>
        <taxon>Segatella</taxon>
    </lineage>
</organism>
<dbReference type="PANTHER" id="PTHR37833">
    <property type="entry name" value="LIPOPROTEIN-RELATED"/>
    <property type="match status" value="1"/>
</dbReference>
<proteinExistence type="predicted"/>
<evidence type="ECO:0000256" key="1">
    <source>
        <dbReference type="SAM" id="SignalP"/>
    </source>
</evidence>
<gene>
    <name evidence="2" type="ORF">NCTC13071_01417</name>
</gene>
<dbReference type="Gene3D" id="2.60.40.10">
    <property type="entry name" value="Immunoglobulins"/>
    <property type="match status" value="1"/>
</dbReference>
<sequence>MFRIFAHNSILIERNMKKLLAIAFMLMSFFTMASAQKQAEIKFDKVTIDLGTFPKSNPVRQTVFVFTNTGDAPLVINQAMASCGCTVPTYTKTPIMPGQKGEIKVTYNGSTLFAGHFKKSITVHSNAKTEMTRLYIEGVMTESENK</sequence>
<evidence type="ECO:0000313" key="2">
    <source>
        <dbReference type="EMBL" id="VEH15416.1"/>
    </source>
</evidence>
<protein>
    <submittedName>
        <fullName evidence="2">Protein of uncharacterized function (DUF1573)</fullName>
    </submittedName>
</protein>
<feature type="chain" id="PRO_5018588010" evidence="1">
    <location>
        <begin position="36"/>
        <end position="146"/>
    </location>
</feature>